<dbReference type="Proteomes" id="UP001595867">
    <property type="component" value="Unassembled WGS sequence"/>
</dbReference>
<evidence type="ECO:0000313" key="1">
    <source>
        <dbReference type="EMBL" id="MFC4063408.1"/>
    </source>
</evidence>
<accession>A0ABV8IGQ0</accession>
<evidence type="ECO:0000313" key="2">
    <source>
        <dbReference type="Proteomes" id="UP001595867"/>
    </source>
</evidence>
<protein>
    <submittedName>
        <fullName evidence="1">Uncharacterized protein</fullName>
    </submittedName>
</protein>
<name>A0ABV8IGQ0_9ACTN</name>
<reference evidence="2" key="1">
    <citation type="journal article" date="2019" name="Int. J. Syst. Evol. Microbiol.">
        <title>The Global Catalogue of Microorganisms (GCM) 10K type strain sequencing project: providing services to taxonomists for standard genome sequencing and annotation.</title>
        <authorList>
            <consortium name="The Broad Institute Genomics Platform"/>
            <consortium name="The Broad Institute Genome Sequencing Center for Infectious Disease"/>
            <person name="Wu L."/>
            <person name="Ma J."/>
        </authorList>
    </citation>
    <scope>NUCLEOTIDE SEQUENCE [LARGE SCALE GENOMIC DNA]</scope>
    <source>
        <strain evidence="2">TBRC 5832</strain>
    </source>
</reference>
<gene>
    <name evidence="1" type="ORF">ACFO0C_00575</name>
</gene>
<dbReference type="EMBL" id="JBHSBL010000002">
    <property type="protein sequence ID" value="MFC4063408.1"/>
    <property type="molecule type" value="Genomic_DNA"/>
</dbReference>
<sequence length="285" mass="30345">MRDTLGVTAHRGGLIAESQVLTVGVVSAIARPGGVELDLIARRPRSLPAVAAAARRLLPAYDEGLDLRVGWLGAGDHALWEYPSRTSSDGYEYRSVVDLPPLFDRMSMVLAWPEIGFPETVVDLPLPGRTAVERGTVSVWEAPARFTAPPPGLRHRLGEHPPDHPAIEAGRIVAGQQVLCRSDTAVVVLSRLTAVAGGVAMAVTTMADGDIDAFRYDHMGPSVAVVLGGEAVQLRPLYGESGGGDGHFESTAEFALARPAPDVLPLLITWPEAELPDAYVEVRLT</sequence>
<proteinExistence type="predicted"/>
<comment type="caution">
    <text evidence="1">The sequence shown here is derived from an EMBL/GenBank/DDBJ whole genome shotgun (WGS) entry which is preliminary data.</text>
</comment>
<organism evidence="1 2">
    <name type="scientific">Actinoplanes subglobosus</name>
    <dbReference type="NCBI Taxonomy" id="1547892"/>
    <lineage>
        <taxon>Bacteria</taxon>
        <taxon>Bacillati</taxon>
        <taxon>Actinomycetota</taxon>
        <taxon>Actinomycetes</taxon>
        <taxon>Micromonosporales</taxon>
        <taxon>Micromonosporaceae</taxon>
        <taxon>Actinoplanes</taxon>
    </lineage>
</organism>
<dbReference type="RefSeq" id="WP_378064416.1">
    <property type="nucleotide sequence ID" value="NZ_JBHSBL010000002.1"/>
</dbReference>
<keyword evidence="2" id="KW-1185">Reference proteome</keyword>